<feature type="transmembrane region" description="Helical" evidence="1">
    <location>
        <begin position="217"/>
        <end position="239"/>
    </location>
</feature>
<keyword evidence="1" id="KW-1133">Transmembrane helix</keyword>
<organism evidence="2 3">
    <name type="scientific">Steinernema hermaphroditum</name>
    <dbReference type="NCBI Taxonomy" id="289476"/>
    <lineage>
        <taxon>Eukaryota</taxon>
        <taxon>Metazoa</taxon>
        <taxon>Ecdysozoa</taxon>
        <taxon>Nematoda</taxon>
        <taxon>Chromadorea</taxon>
        <taxon>Rhabditida</taxon>
        <taxon>Tylenchina</taxon>
        <taxon>Panagrolaimomorpha</taxon>
        <taxon>Strongyloidoidea</taxon>
        <taxon>Steinernematidae</taxon>
        <taxon>Steinernema</taxon>
    </lineage>
</organism>
<proteinExistence type="predicted"/>
<comment type="caution">
    <text evidence="2">The sequence shown here is derived from an EMBL/GenBank/DDBJ whole genome shotgun (WGS) entry which is preliminary data.</text>
</comment>
<gene>
    <name evidence="2" type="ORF">QR680_018052</name>
</gene>
<protein>
    <submittedName>
        <fullName evidence="2">Uncharacterized protein</fullName>
    </submittedName>
</protein>
<feature type="transmembrane region" description="Helical" evidence="1">
    <location>
        <begin position="273"/>
        <end position="302"/>
    </location>
</feature>
<feature type="transmembrane region" description="Helical" evidence="1">
    <location>
        <begin position="12"/>
        <end position="37"/>
    </location>
</feature>
<feature type="transmembrane region" description="Helical" evidence="1">
    <location>
        <begin position="135"/>
        <end position="159"/>
    </location>
</feature>
<reference evidence="2" key="1">
    <citation type="submission" date="2023-06" db="EMBL/GenBank/DDBJ databases">
        <title>Genomic analysis of the entomopathogenic nematode Steinernema hermaphroditum.</title>
        <authorList>
            <person name="Schwarz E.M."/>
            <person name="Heppert J.K."/>
            <person name="Baniya A."/>
            <person name="Schwartz H.T."/>
            <person name="Tan C.-H."/>
            <person name="Antoshechkin I."/>
            <person name="Sternberg P.W."/>
            <person name="Goodrich-Blair H."/>
            <person name="Dillman A.R."/>
        </authorList>
    </citation>
    <scope>NUCLEOTIDE SEQUENCE</scope>
    <source>
        <strain evidence="2">PS9179</strain>
        <tissue evidence="2">Whole animal</tissue>
    </source>
</reference>
<name>A0AA39HI18_9BILA</name>
<evidence type="ECO:0000313" key="3">
    <source>
        <dbReference type="Proteomes" id="UP001175271"/>
    </source>
</evidence>
<evidence type="ECO:0000256" key="1">
    <source>
        <dbReference type="SAM" id="Phobius"/>
    </source>
</evidence>
<sequence>MHEDCGRLQKLSLFKTLTFFIGITALCVFYHGIVWSVQEAPVALRNYPLLNFSGLFTCSTFLLFGLMMEKPRLMAPFGIMTFLLAMVTAFLAVACLVKALLIDLVEMSMVDYVSYENGFRRETGPEAVLSHLCAAFVYFVANIVFCVVTAIIAMCMKLIECKKTRMKRMAQIGDGSSFKLLENRDKDGEKGYELLEPFVFLPMLCGGKRGLSFYKSLSLLSAILAIAISVCGMVLSIQAPFSSVSYAFLCFFAALFSTSALLLYALSIEKAILMLPFCAFMVFAAFMMLIVAVTAYITAFVYIFKDGFQETVVFFIACGVAFFGFLISAELLLVSFVVFRYKMLLEDKENDEDEGISFVTTMP</sequence>
<feature type="transmembrane region" description="Helical" evidence="1">
    <location>
        <begin position="79"/>
        <end position="102"/>
    </location>
</feature>
<keyword evidence="1" id="KW-0472">Membrane</keyword>
<accession>A0AA39HI18</accession>
<evidence type="ECO:0000313" key="2">
    <source>
        <dbReference type="EMBL" id="KAK0405551.1"/>
    </source>
</evidence>
<keyword evidence="1" id="KW-0812">Transmembrane</keyword>
<dbReference type="AlphaFoldDB" id="A0AA39HI18"/>
<keyword evidence="3" id="KW-1185">Reference proteome</keyword>
<feature type="transmembrane region" description="Helical" evidence="1">
    <location>
        <begin position="314"/>
        <end position="339"/>
    </location>
</feature>
<dbReference type="EMBL" id="JAUCMV010000004">
    <property type="protein sequence ID" value="KAK0405551.1"/>
    <property type="molecule type" value="Genomic_DNA"/>
</dbReference>
<dbReference type="Proteomes" id="UP001175271">
    <property type="component" value="Unassembled WGS sequence"/>
</dbReference>
<feature type="transmembrane region" description="Helical" evidence="1">
    <location>
        <begin position="49"/>
        <end position="67"/>
    </location>
</feature>
<feature type="transmembrane region" description="Helical" evidence="1">
    <location>
        <begin position="245"/>
        <end position="266"/>
    </location>
</feature>